<gene>
    <name evidence="2" type="ORF">METZ01_LOCUS463437</name>
</gene>
<dbReference type="EMBL" id="UINC01194480">
    <property type="protein sequence ID" value="SVE10583.1"/>
    <property type="molecule type" value="Genomic_DNA"/>
</dbReference>
<proteinExistence type="predicted"/>
<dbReference type="Pfam" id="PF00005">
    <property type="entry name" value="ABC_tran"/>
    <property type="match status" value="1"/>
</dbReference>
<feature type="domain" description="ABC transporter" evidence="1">
    <location>
        <begin position="9"/>
        <end position="38"/>
    </location>
</feature>
<feature type="non-terminal residue" evidence="2">
    <location>
        <position position="1"/>
    </location>
</feature>
<accession>A0A383ASK6</accession>
<dbReference type="InterPro" id="IPR003439">
    <property type="entry name" value="ABC_transporter-like_ATP-bd"/>
</dbReference>
<reference evidence="2" key="1">
    <citation type="submission" date="2018-05" db="EMBL/GenBank/DDBJ databases">
        <authorList>
            <person name="Lanie J.A."/>
            <person name="Ng W.-L."/>
            <person name="Kazmierczak K.M."/>
            <person name="Andrzejewski T.M."/>
            <person name="Davidsen T.M."/>
            <person name="Wayne K.J."/>
            <person name="Tettelin H."/>
            <person name="Glass J.I."/>
            <person name="Rusch D."/>
            <person name="Podicherti R."/>
            <person name="Tsui H.-C.T."/>
            <person name="Winkler M.E."/>
        </authorList>
    </citation>
    <scope>NUCLEOTIDE SEQUENCE</scope>
</reference>
<evidence type="ECO:0000259" key="1">
    <source>
        <dbReference type="Pfam" id="PF00005"/>
    </source>
</evidence>
<protein>
    <recommendedName>
        <fullName evidence="1">ABC transporter domain-containing protein</fullName>
    </recommendedName>
</protein>
<evidence type="ECO:0000313" key="2">
    <source>
        <dbReference type="EMBL" id="SVE10583.1"/>
    </source>
</evidence>
<organism evidence="2">
    <name type="scientific">marine metagenome</name>
    <dbReference type="NCBI Taxonomy" id="408172"/>
    <lineage>
        <taxon>unclassified sequences</taxon>
        <taxon>metagenomes</taxon>
        <taxon>ecological metagenomes</taxon>
    </lineage>
</organism>
<dbReference type="InterPro" id="IPR027417">
    <property type="entry name" value="P-loop_NTPase"/>
</dbReference>
<dbReference type="AlphaFoldDB" id="A0A383ASK6"/>
<name>A0A383ASK6_9ZZZZ</name>
<dbReference type="Gene3D" id="3.40.50.300">
    <property type="entry name" value="P-loop containing nucleotide triphosphate hydrolases"/>
    <property type="match status" value="1"/>
</dbReference>
<sequence length="38" mass="4073">VGEERVHALRNIDLEIKDGEYAAIMGPSGSGKSTMLNI</sequence>
<dbReference type="GO" id="GO:0005524">
    <property type="term" value="F:ATP binding"/>
    <property type="evidence" value="ECO:0007669"/>
    <property type="project" value="InterPro"/>
</dbReference>
<dbReference type="GO" id="GO:0016887">
    <property type="term" value="F:ATP hydrolysis activity"/>
    <property type="evidence" value="ECO:0007669"/>
    <property type="project" value="InterPro"/>
</dbReference>
<feature type="non-terminal residue" evidence="2">
    <location>
        <position position="38"/>
    </location>
</feature>
<dbReference type="SUPFAM" id="SSF52540">
    <property type="entry name" value="P-loop containing nucleoside triphosphate hydrolases"/>
    <property type="match status" value="1"/>
</dbReference>